<name>A0A9J6C0H8_POLVA</name>
<dbReference type="AlphaFoldDB" id="A0A9J6C0H8"/>
<comment type="caution">
    <text evidence="1">The sequence shown here is derived from an EMBL/GenBank/DDBJ whole genome shotgun (WGS) entry which is preliminary data.</text>
</comment>
<evidence type="ECO:0000313" key="2">
    <source>
        <dbReference type="Proteomes" id="UP001107558"/>
    </source>
</evidence>
<keyword evidence="2" id="KW-1185">Reference proteome</keyword>
<dbReference type="Proteomes" id="UP001107558">
    <property type="component" value="Chromosome 2"/>
</dbReference>
<dbReference type="EMBL" id="JADBJN010000002">
    <property type="protein sequence ID" value="KAG5675416.1"/>
    <property type="molecule type" value="Genomic_DNA"/>
</dbReference>
<proteinExistence type="predicted"/>
<evidence type="ECO:0000313" key="1">
    <source>
        <dbReference type="EMBL" id="KAG5675416.1"/>
    </source>
</evidence>
<sequence>MDESIVLIDGIPIRKFNFNTKSSLATEWRKFAWDFKCFMAIKKLQDESEKEDCENFNKLFEAFEDHFIPKSSSSRMQLCPLM</sequence>
<organism evidence="1 2">
    <name type="scientific">Polypedilum vanderplanki</name>
    <name type="common">Sleeping chironomid midge</name>
    <dbReference type="NCBI Taxonomy" id="319348"/>
    <lineage>
        <taxon>Eukaryota</taxon>
        <taxon>Metazoa</taxon>
        <taxon>Ecdysozoa</taxon>
        <taxon>Arthropoda</taxon>
        <taxon>Hexapoda</taxon>
        <taxon>Insecta</taxon>
        <taxon>Pterygota</taxon>
        <taxon>Neoptera</taxon>
        <taxon>Endopterygota</taxon>
        <taxon>Diptera</taxon>
        <taxon>Nematocera</taxon>
        <taxon>Chironomoidea</taxon>
        <taxon>Chironomidae</taxon>
        <taxon>Chironominae</taxon>
        <taxon>Polypedilum</taxon>
        <taxon>Polypedilum</taxon>
    </lineage>
</organism>
<protein>
    <submittedName>
        <fullName evidence="1">Uncharacterized protein</fullName>
    </submittedName>
</protein>
<reference evidence="1" key="1">
    <citation type="submission" date="2021-03" db="EMBL/GenBank/DDBJ databases">
        <title>Chromosome level genome of the anhydrobiotic midge Polypedilum vanderplanki.</title>
        <authorList>
            <person name="Yoshida Y."/>
            <person name="Kikawada T."/>
            <person name="Gusev O."/>
        </authorList>
    </citation>
    <scope>NUCLEOTIDE SEQUENCE</scope>
    <source>
        <strain evidence="1">NIAS01</strain>
        <tissue evidence="1">Whole body or cell culture</tissue>
    </source>
</reference>
<gene>
    <name evidence="1" type="ORF">PVAND_005324</name>
</gene>
<accession>A0A9J6C0H8</accession>